<evidence type="ECO:0000313" key="4">
    <source>
        <dbReference type="EMBL" id="KRO24787.1"/>
    </source>
</evidence>
<sequence length="792" mass="84296">MTKSRTTEVNITQSTLIGQTAQITADSAASQAENANSATLIAQSTANAAKSAADSTYAYANSEIAVQSTATAKAQSAADSAFSQAVTAIDNGEVTSQAVTTLKDGSTMTIADLENGLATKVANSDYASYKEQTASQIGQMVSNSAFSAYQTTTADLIAQKVANSDFSAYQATTAEAISSKVESSDFKTYQTQTDDMISSKVSKSDANNANLIPYSSNFTIPLTGWTLMDWGATDRKLLVTTHNFYQNGTGALLYLNTAQNGTAAAGSNRFPLLPNTTYTFQFKAFASSNVVGANVYLLSRAYGSTSDYDTVHGLFNNLVTSPSQIDQYTVTFTTGANDNEGYIRVDNIGSNNSASSGLFFTELKLELGNTATPYVYGGQDSMISQMSDDINLRVTKDSLIDQINLQAGNTLISSSGQLTLSGETIYFDTSNPVIIPSANITGTLNGKTINAGTQLNQYGNTGYPLTLSPDGSVTSTSFETIDTDTLALRTVIKDGTVDIMVRGMTPLSSGMYSGMYPSTDINLGNGQLALFSGRSTSQDPNFTATGITGTGYAILDANTGLALQGDSQQIQFNGLSTDTTDKGIIFTPYGNINPNGDQGTWYIGHDQNSQTANFGIDSAGINEIYFKRQVNVGAVTVSTGGTFALSNGGDFWFGKTTGGLTGIHAGAVNYTSLVKSSLLSVKKDVQKADTAYWAQLVNSIDLATYQYKSDDNTSHIRLSSIVDDVNDTKQWRLPDVFINRDEDGRLNGVDDSVLLNATLATVQEQQKQIDQLNGHNMELEARLRKLEEKVNG</sequence>
<organism evidence="4 5">
    <name type="scientific">Lactiplantibacillus fabifermentans DSM 21115</name>
    <dbReference type="NCBI Taxonomy" id="1413187"/>
    <lineage>
        <taxon>Bacteria</taxon>
        <taxon>Bacillati</taxon>
        <taxon>Bacillota</taxon>
        <taxon>Bacilli</taxon>
        <taxon>Lactobacillales</taxon>
        <taxon>Lactobacillaceae</taxon>
        <taxon>Lactiplantibacillus</taxon>
    </lineage>
</organism>
<feature type="coiled-coil region" evidence="2">
    <location>
        <begin position="762"/>
        <end position="789"/>
    </location>
</feature>
<evidence type="ECO:0000256" key="1">
    <source>
        <dbReference type="ARBA" id="ARBA00022801"/>
    </source>
</evidence>
<dbReference type="InterPro" id="IPR003305">
    <property type="entry name" value="CenC_carb-bd"/>
</dbReference>
<name>A0A0R2NLU7_9LACO</name>
<evidence type="ECO:0000259" key="3">
    <source>
        <dbReference type="PROSITE" id="PS51688"/>
    </source>
</evidence>
<evidence type="ECO:0000256" key="2">
    <source>
        <dbReference type="SAM" id="Coils"/>
    </source>
</evidence>
<evidence type="ECO:0000313" key="5">
    <source>
        <dbReference type="Proteomes" id="UP000050920"/>
    </source>
</evidence>
<dbReference type="GO" id="GO:0016798">
    <property type="term" value="F:hydrolase activity, acting on glycosyl bonds"/>
    <property type="evidence" value="ECO:0007669"/>
    <property type="project" value="InterPro"/>
</dbReference>
<feature type="domain" description="Peptidase S74" evidence="3">
    <location>
        <begin position="677"/>
        <end position="776"/>
    </location>
</feature>
<accession>A0A0R2NLU7</accession>
<gene>
    <name evidence="4" type="ORF">DY78_GL001576</name>
</gene>
<dbReference type="PROSITE" id="PS51688">
    <property type="entry name" value="ICA"/>
    <property type="match status" value="1"/>
</dbReference>
<keyword evidence="1" id="KW-0378">Hydrolase</keyword>
<comment type="caution">
    <text evidence="4">The sequence shown here is derived from an EMBL/GenBank/DDBJ whole genome shotgun (WGS) entry which is preliminary data.</text>
</comment>
<keyword evidence="5" id="KW-1185">Reference proteome</keyword>
<reference evidence="4 5" key="1">
    <citation type="journal article" date="2015" name="Genome Announc.">
        <title>Expanding the biotechnology potential of lactobacilli through comparative genomics of 213 strains and associated genera.</title>
        <authorList>
            <person name="Sun Z."/>
            <person name="Harris H.M."/>
            <person name="McCann A."/>
            <person name="Guo C."/>
            <person name="Argimon S."/>
            <person name="Zhang W."/>
            <person name="Yang X."/>
            <person name="Jeffery I.B."/>
            <person name="Cooney J.C."/>
            <person name="Kagawa T.F."/>
            <person name="Liu W."/>
            <person name="Song Y."/>
            <person name="Salvetti E."/>
            <person name="Wrobel A."/>
            <person name="Rasinkangas P."/>
            <person name="Parkhill J."/>
            <person name="Rea M.C."/>
            <person name="O'Sullivan O."/>
            <person name="Ritari J."/>
            <person name="Douillard F.P."/>
            <person name="Paul Ross R."/>
            <person name="Yang R."/>
            <person name="Briner A.E."/>
            <person name="Felis G.E."/>
            <person name="de Vos W.M."/>
            <person name="Barrangou R."/>
            <person name="Klaenhammer T.R."/>
            <person name="Caufield P.W."/>
            <person name="Cui Y."/>
            <person name="Zhang H."/>
            <person name="O'Toole P.W."/>
        </authorList>
    </citation>
    <scope>NUCLEOTIDE SEQUENCE [LARGE SCALE GENOMIC DNA]</scope>
    <source>
        <strain evidence="4 5">DSM 21115</strain>
    </source>
</reference>
<dbReference type="Proteomes" id="UP000050920">
    <property type="component" value="Unassembled WGS sequence"/>
</dbReference>
<dbReference type="RefSeq" id="WP_056993536.1">
    <property type="nucleotide sequence ID" value="NZ_AYGX02000160.1"/>
</dbReference>
<dbReference type="AlphaFoldDB" id="A0A0R2NLU7"/>
<proteinExistence type="predicted"/>
<dbReference type="InterPro" id="IPR030392">
    <property type="entry name" value="S74_ICA"/>
</dbReference>
<protein>
    <recommendedName>
        <fullName evidence="3">Peptidase S74 domain-containing protein</fullName>
    </recommendedName>
</protein>
<keyword evidence="2" id="KW-0175">Coiled coil</keyword>
<dbReference type="EMBL" id="AYGX02000160">
    <property type="protein sequence ID" value="KRO24787.1"/>
    <property type="molecule type" value="Genomic_DNA"/>
</dbReference>
<dbReference type="Pfam" id="PF02018">
    <property type="entry name" value="CBM_4_9"/>
    <property type="match status" value="1"/>
</dbReference>